<dbReference type="InterPro" id="IPR052017">
    <property type="entry name" value="TSUP"/>
</dbReference>
<evidence type="ECO:0000313" key="9">
    <source>
        <dbReference type="EMBL" id="GMG85833.1"/>
    </source>
</evidence>
<dbReference type="Proteomes" id="UP001224392">
    <property type="component" value="Unassembled WGS sequence"/>
</dbReference>
<reference evidence="9 10" key="1">
    <citation type="submission" date="2023-04" db="EMBL/GenBank/DDBJ databases">
        <title>Marinobulbifer ophiurae gen. nov., sp. Nov., isolate from tissue of brittle star Ophioplocus japonicus.</title>
        <authorList>
            <person name="Kawano K."/>
            <person name="Sawayama S."/>
            <person name="Nakagawa S."/>
        </authorList>
    </citation>
    <scope>NUCLEOTIDE SEQUENCE [LARGE SCALE GENOMIC DNA]</scope>
    <source>
        <strain evidence="9 10">NKW57</strain>
    </source>
</reference>
<feature type="transmembrane region" description="Helical" evidence="8">
    <location>
        <begin position="127"/>
        <end position="144"/>
    </location>
</feature>
<evidence type="ECO:0000256" key="1">
    <source>
        <dbReference type="ARBA" id="ARBA00004651"/>
    </source>
</evidence>
<dbReference type="EMBL" id="BSYJ01000001">
    <property type="protein sequence ID" value="GMG85833.1"/>
    <property type="molecule type" value="Genomic_DNA"/>
</dbReference>
<feature type="transmembrane region" description="Helical" evidence="8">
    <location>
        <begin position="75"/>
        <end position="94"/>
    </location>
</feature>
<dbReference type="RefSeq" id="WP_285762361.1">
    <property type="nucleotide sequence ID" value="NZ_BSYJ01000001.1"/>
</dbReference>
<organism evidence="9 10">
    <name type="scientific">Biformimicrobium ophioploci</name>
    <dbReference type="NCBI Taxonomy" id="3036711"/>
    <lineage>
        <taxon>Bacteria</taxon>
        <taxon>Pseudomonadati</taxon>
        <taxon>Pseudomonadota</taxon>
        <taxon>Gammaproteobacteria</taxon>
        <taxon>Cellvibrionales</taxon>
        <taxon>Microbulbiferaceae</taxon>
        <taxon>Biformimicrobium</taxon>
    </lineage>
</organism>
<evidence type="ECO:0000256" key="2">
    <source>
        <dbReference type="ARBA" id="ARBA00009142"/>
    </source>
</evidence>
<dbReference type="InterPro" id="IPR002781">
    <property type="entry name" value="TM_pro_TauE-like"/>
</dbReference>
<feature type="transmembrane region" description="Helical" evidence="8">
    <location>
        <begin position="43"/>
        <end position="63"/>
    </location>
</feature>
<keyword evidence="7 8" id="KW-0472">Membrane</keyword>
<name>A0ABQ6LUR7_9GAMM</name>
<gene>
    <name evidence="9" type="ORF">MNKW57_01540</name>
</gene>
<keyword evidence="4 8" id="KW-1003">Cell membrane</keyword>
<evidence type="ECO:0000256" key="7">
    <source>
        <dbReference type="ARBA" id="ARBA00023136"/>
    </source>
</evidence>
<evidence type="ECO:0000256" key="8">
    <source>
        <dbReference type="RuleBase" id="RU363041"/>
    </source>
</evidence>
<feature type="transmembrane region" description="Helical" evidence="8">
    <location>
        <begin position="222"/>
        <end position="239"/>
    </location>
</feature>
<evidence type="ECO:0000313" key="10">
    <source>
        <dbReference type="Proteomes" id="UP001224392"/>
    </source>
</evidence>
<keyword evidence="6 8" id="KW-1133">Transmembrane helix</keyword>
<evidence type="ECO:0000256" key="6">
    <source>
        <dbReference type="ARBA" id="ARBA00022989"/>
    </source>
</evidence>
<evidence type="ECO:0000256" key="5">
    <source>
        <dbReference type="ARBA" id="ARBA00022692"/>
    </source>
</evidence>
<comment type="similarity">
    <text evidence="2 8">Belongs to the 4-toluene sulfonate uptake permease (TSUP) (TC 2.A.102) family.</text>
</comment>
<feature type="transmembrane region" description="Helical" evidence="8">
    <location>
        <begin position="164"/>
        <end position="185"/>
    </location>
</feature>
<proteinExistence type="inferred from homology"/>
<evidence type="ECO:0000256" key="3">
    <source>
        <dbReference type="ARBA" id="ARBA00022448"/>
    </source>
</evidence>
<keyword evidence="3" id="KW-0813">Transport</keyword>
<dbReference type="PANTHER" id="PTHR30269:SF37">
    <property type="entry name" value="MEMBRANE TRANSPORTER PROTEIN"/>
    <property type="match status" value="1"/>
</dbReference>
<dbReference type="Pfam" id="PF01925">
    <property type="entry name" value="TauE"/>
    <property type="match status" value="1"/>
</dbReference>
<comment type="subcellular location">
    <subcellularLocation>
        <location evidence="1 8">Cell membrane</location>
        <topology evidence="1 8">Multi-pass membrane protein</topology>
    </subcellularLocation>
</comment>
<dbReference type="PANTHER" id="PTHR30269">
    <property type="entry name" value="TRANSMEMBRANE PROTEIN YFCA"/>
    <property type="match status" value="1"/>
</dbReference>
<sequence length="241" mass="25219">MDLTTTQILLAASAVALGALVQSLVGFGQALVAAPLLFLVHPQLVPGPILASSLVVAMLNTWYNRSGLRFRELGAAIIGMVPGSIVGALLLKLLPQQALSIFFAGTILLAVAISISHLHITPTRNKMFAAGCVAGIMGTTSAINGPPMALMLQHEQAGRLRANLAGFFTAANIVGLTTLSSSGLMQAEHWQAGGYMALGGIIGFTAAYKLRGHFRPEWLRPALLFLCSMAACVVLLRAFSA</sequence>
<keyword evidence="5 8" id="KW-0812">Transmembrane</keyword>
<protein>
    <recommendedName>
        <fullName evidence="8">Probable membrane transporter protein</fullName>
    </recommendedName>
</protein>
<comment type="caution">
    <text evidence="9">The sequence shown here is derived from an EMBL/GenBank/DDBJ whole genome shotgun (WGS) entry which is preliminary data.</text>
</comment>
<feature type="transmembrane region" description="Helical" evidence="8">
    <location>
        <begin position="192"/>
        <end position="210"/>
    </location>
</feature>
<keyword evidence="10" id="KW-1185">Reference proteome</keyword>
<evidence type="ECO:0000256" key="4">
    <source>
        <dbReference type="ARBA" id="ARBA00022475"/>
    </source>
</evidence>
<feature type="transmembrane region" description="Helical" evidence="8">
    <location>
        <begin position="100"/>
        <end position="120"/>
    </location>
</feature>
<accession>A0ABQ6LUR7</accession>